<dbReference type="PANTHER" id="PTHR44835">
    <property type="entry name" value="UDP-N-ACETYLGLUCOSAMINE--PEPTIDE N-ACETYLGLUCOSAMINYLTRANSFERASE SPINDLY-RELATED"/>
    <property type="match status" value="1"/>
</dbReference>
<evidence type="ECO:0000256" key="2">
    <source>
        <dbReference type="ARBA" id="ARBA00005386"/>
    </source>
</evidence>
<dbReference type="InterPro" id="IPR019734">
    <property type="entry name" value="TPR_rpt"/>
</dbReference>
<sequence>MIIALFDSGWNYTLETPYNSPLGGTQSAICYFIEEMKLRNHEIYLFNKIDKITVIKNVPHIPAHTYLDYIKTNNLNFNLIIVSCLPQDLFQIKNTLEMETCLYCLWTGHDTDQVPSQILKDTKAKDMIDIFIFVSNWQRNKYIEKYNINHNKTLIMLNGIGKPFEKYLDLPLNKSNNSMSYCSIPWRGLELLKPIFKKIKEVHTNAILNIYSSLNIYSQEDTGNYDEFKNMDGVNYNPGISQEQLAEKLYNIEYLTYPNTFPETSCITILQAMACGCLIITSDLGALRETMDGLNEYIDINIHNFDINLYVNSFIIKLNNLMSLNDNIKKLIIDKNKEHIRKNYIWKNICNKFEKDIFEYINDYKKYLINDHNNILETFIKQFAEQKWQDAFNESLKIKYYKNIKEYLIIKLNLGVCYYQSSNLDEAKKNFKICKEIKDDFNINKNIALLELQRNDINKFIKYARFAIGHHFDTLLANLLAEKYELLGLYHDAIALYETIIYLDPNNINAYNNLGNLNLLKISQVDDIDKIITDTYGESLKLSIKFNEPRKKELILSNILFNNLYNWKLSNEEILKRSRDWYKYFPKEQHLITISDKLNRKDISKYKLRIGYISCDFITHPVGFMFESILKNHDINSFEIFCYDCCDKEKSNNDTTSQRLKKYNNASWREITDKNDEEALTLVINDNLDILVDMMGHTRNTRMNLLQYKPARILISYFAYPATNGLKEIDYRLTDKYATPPECQKYFVEKLYYLPNGFQCYTPPIHIDCNKDYTREDKYTIHLACFNNPIKLSLPTINLFCKILKKLPEAKLFLKYCYYKSSYYRETIYKLFIEHGIDRERIDIGYEPILEGLKFYNKIDICLDPFPYNGGTISSELLYMSTPLITLAGDSYLSRVGVSLLSHLGLEKYIAYSEDEYINKTIELARNTQELKLLHQIIRIKFMQSELYDSVKFTRSIENSFTEICDNYNDN</sequence>
<organism evidence="9">
    <name type="scientific">viral metagenome</name>
    <dbReference type="NCBI Taxonomy" id="1070528"/>
    <lineage>
        <taxon>unclassified sequences</taxon>
        <taxon>metagenomes</taxon>
        <taxon>organismal metagenomes</taxon>
    </lineage>
</organism>
<keyword evidence="4" id="KW-0328">Glycosyltransferase</keyword>
<evidence type="ECO:0000256" key="3">
    <source>
        <dbReference type="ARBA" id="ARBA00011970"/>
    </source>
</evidence>
<evidence type="ECO:0000256" key="4">
    <source>
        <dbReference type="ARBA" id="ARBA00022676"/>
    </source>
</evidence>
<evidence type="ECO:0000313" key="9">
    <source>
        <dbReference type="EMBL" id="QHT76451.1"/>
    </source>
</evidence>
<evidence type="ECO:0000256" key="5">
    <source>
        <dbReference type="ARBA" id="ARBA00022679"/>
    </source>
</evidence>
<dbReference type="InterPro" id="IPR029489">
    <property type="entry name" value="OGT/SEC/SPY_C"/>
</dbReference>
<dbReference type="SUPFAM" id="SSF48452">
    <property type="entry name" value="TPR-like"/>
    <property type="match status" value="1"/>
</dbReference>
<dbReference type="SUPFAM" id="SSF53756">
    <property type="entry name" value="UDP-Glycosyltransferase/glycogen phosphorylase"/>
    <property type="match status" value="1"/>
</dbReference>
<dbReference type="AlphaFoldDB" id="A0A6C0H790"/>
<dbReference type="Pfam" id="PF13844">
    <property type="entry name" value="Glyco_transf_41"/>
    <property type="match status" value="2"/>
</dbReference>
<comment type="similarity">
    <text evidence="2">Belongs to the glycosyltransferase 41 family. O-GlcNAc transferase subfamily.</text>
</comment>
<proteinExistence type="inferred from homology"/>
<comment type="pathway">
    <text evidence="1">Protein modification; protein glycosylation.</text>
</comment>
<evidence type="ECO:0000256" key="6">
    <source>
        <dbReference type="ARBA" id="ARBA00022737"/>
    </source>
</evidence>
<keyword evidence="5" id="KW-0808">Transferase</keyword>
<dbReference type="EMBL" id="MN739896">
    <property type="protein sequence ID" value="QHT76451.1"/>
    <property type="molecule type" value="Genomic_DNA"/>
</dbReference>
<evidence type="ECO:0000259" key="8">
    <source>
        <dbReference type="Pfam" id="PF13844"/>
    </source>
</evidence>
<evidence type="ECO:0000256" key="1">
    <source>
        <dbReference type="ARBA" id="ARBA00004922"/>
    </source>
</evidence>
<feature type="domain" description="O-GlcNAc transferase C-terminal" evidence="8">
    <location>
        <begin position="771"/>
        <end position="956"/>
    </location>
</feature>
<protein>
    <recommendedName>
        <fullName evidence="3">protein O-GlcNAc transferase</fullName>
        <ecNumber evidence="3">2.4.1.255</ecNumber>
    </recommendedName>
</protein>
<keyword evidence="6" id="KW-0677">Repeat</keyword>
<dbReference type="PROSITE" id="PS50005">
    <property type="entry name" value="TPR"/>
    <property type="match status" value="1"/>
</dbReference>
<feature type="domain" description="O-GlcNAc transferase C-terminal" evidence="8">
    <location>
        <begin position="603"/>
        <end position="758"/>
    </location>
</feature>
<dbReference type="EC" id="2.4.1.255" evidence="3"/>
<accession>A0A6C0H790</accession>
<dbReference type="Gene3D" id="3.40.50.11380">
    <property type="match status" value="1"/>
</dbReference>
<dbReference type="GO" id="GO:0097363">
    <property type="term" value="F:protein O-acetylglucosaminyltransferase activity"/>
    <property type="evidence" value="ECO:0007669"/>
    <property type="project" value="UniProtKB-EC"/>
</dbReference>
<keyword evidence="7" id="KW-0802">TPR repeat</keyword>
<evidence type="ECO:0000256" key="7">
    <source>
        <dbReference type="ARBA" id="ARBA00022803"/>
    </source>
</evidence>
<dbReference type="Gene3D" id="1.25.40.10">
    <property type="entry name" value="Tetratricopeptide repeat domain"/>
    <property type="match status" value="1"/>
</dbReference>
<dbReference type="PANTHER" id="PTHR44835:SF1">
    <property type="entry name" value="PROTEIN O-GLCNAC TRANSFERASE"/>
    <property type="match status" value="1"/>
</dbReference>
<reference evidence="9" key="1">
    <citation type="journal article" date="2020" name="Nature">
        <title>Giant virus diversity and host interactions through global metagenomics.</title>
        <authorList>
            <person name="Schulz F."/>
            <person name="Roux S."/>
            <person name="Paez-Espino D."/>
            <person name="Jungbluth S."/>
            <person name="Walsh D.A."/>
            <person name="Denef V.J."/>
            <person name="McMahon K.D."/>
            <person name="Konstantinidis K.T."/>
            <person name="Eloe-Fadrosh E.A."/>
            <person name="Kyrpides N.C."/>
            <person name="Woyke T."/>
        </authorList>
    </citation>
    <scope>NUCLEOTIDE SEQUENCE</scope>
    <source>
        <strain evidence="9">GVMAG-M-3300023179-82</strain>
    </source>
</reference>
<dbReference type="InterPro" id="IPR051939">
    <property type="entry name" value="Glycosyltr_41/O-GlcNAc_trsf"/>
</dbReference>
<dbReference type="SMART" id="SM00028">
    <property type="entry name" value="TPR"/>
    <property type="match status" value="2"/>
</dbReference>
<dbReference type="InterPro" id="IPR011990">
    <property type="entry name" value="TPR-like_helical_dom_sf"/>
</dbReference>
<name>A0A6C0H790_9ZZZZ</name>
<dbReference type="Gene3D" id="3.40.50.2000">
    <property type="entry name" value="Glycogen Phosphorylase B"/>
    <property type="match status" value="2"/>
</dbReference>